<gene>
    <name evidence="3" type="ORF">UX87_C0009G0045</name>
</gene>
<evidence type="ECO:0000256" key="2">
    <source>
        <dbReference type="SAM" id="Phobius"/>
    </source>
</evidence>
<evidence type="ECO:0000313" key="4">
    <source>
        <dbReference type="Proteomes" id="UP000034364"/>
    </source>
</evidence>
<dbReference type="AlphaFoldDB" id="A0A0G1UE09"/>
<dbReference type="EMBL" id="LCNV01000009">
    <property type="protein sequence ID" value="KKU64363.1"/>
    <property type="molecule type" value="Genomic_DNA"/>
</dbReference>
<sequence length="92" mass="10198">MARKKPQAAKSRSQKNNKSQTARVVTADTAAPKWLEERQTGINEDGILAVDQLDPQEEKVLDWILKIVVGFILGWLGLSILLVLGGLFNLWG</sequence>
<dbReference type="Proteomes" id="UP000034364">
    <property type="component" value="Unassembled WGS sequence"/>
</dbReference>
<reference evidence="3 4" key="1">
    <citation type="journal article" date="2015" name="Nature">
        <title>rRNA introns, odd ribosomes, and small enigmatic genomes across a large radiation of phyla.</title>
        <authorList>
            <person name="Brown C.T."/>
            <person name="Hug L.A."/>
            <person name="Thomas B.C."/>
            <person name="Sharon I."/>
            <person name="Castelle C.J."/>
            <person name="Singh A."/>
            <person name="Wilkins M.J."/>
            <person name="Williams K.H."/>
            <person name="Banfield J.F."/>
        </authorList>
    </citation>
    <scope>NUCLEOTIDE SEQUENCE [LARGE SCALE GENOMIC DNA]</scope>
</reference>
<feature type="region of interest" description="Disordered" evidence="1">
    <location>
        <begin position="1"/>
        <end position="25"/>
    </location>
</feature>
<feature type="compositionally biased region" description="Basic residues" evidence="1">
    <location>
        <begin position="1"/>
        <end position="15"/>
    </location>
</feature>
<keyword evidence="2" id="KW-0812">Transmembrane</keyword>
<keyword evidence="2" id="KW-0472">Membrane</keyword>
<evidence type="ECO:0000256" key="1">
    <source>
        <dbReference type="SAM" id="MobiDB-lite"/>
    </source>
</evidence>
<name>A0A0G1UE09_9BACT</name>
<comment type="caution">
    <text evidence="3">The sequence shown here is derived from an EMBL/GenBank/DDBJ whole genome shotgun (WGS) entry which is preliminary data.</text>
</comment>
<keyword evidence="2" id="KW-1133">Transmembrane helix</keyword>
<accession>A0A0G1UE09</accession>
<protein>
    <submittedName>
        <fullName evidence="3">Uncharacterized protein</fullName>
    </submittedName>
</protein>
<proteinExistence type="predicted"/>
<evidence type="ECO:0000313" key="3">
    <source>
        <dbReference type="EMBL" id="KKU64363.1"/>
    </source>
</evidence>
<organism evidence="3 4">
    <name type="scientific">Candidatus Amesbacteria bacterium GW2011_GWA1_47_16</name>
    <dbReference type="NCBI Taxonomy" id="1618353"/>
    <lineage>
        <taxon>Bacteria</taxon>
        <taxon>Candidatus Amesiibacteriota</taxon>
    </lineage>
</organism>
<feature type="transmembrane region" description="Helical" evidence="2">
    <location>
        <begin position="63"/>
        <end position="88"/>
    </location>
</feature>